<dbReference type="Proteomes" id="UP000632377">
    <property type="component" value="Unassembled WGS sequence"/>
</dbReference>
<dbReference type="InterPro" id="IPR000150">
    <property type="entry name" value="Cof"/>
</dbReference>
<dbReference type="NCBIfam" id="TIGR01484">
    <property type="entry name" value="HAD-SF-IIB"/>
    <property type="match status" value="1"/>
</dbReference>
<dbReference type="PANTHER" id="PTHR10000">
    <property type="entry name" value="PHOSPHOSERINE PHOSPHATASE"/>
    <property type="match status" value="1"/>
</dbReference>
<name>A0ABS1T675_9CLOT</name>
<dbReference type="PROSITE" id="PS01229">
    <property type="entry name" value="COF_2"/>
    <property type="match status" value="1"/>
</dbReference>
<dbReference type="GO" id="GO:0016787">
    <property type="term" value="F:hydrolase activity"/>
    <property type="evidence" value="ECO:0007669"/>
    <property type="project" value="UniProtKB-KW"/>
</dbReference>
<keyword evidence="2" id="KW-1185">Reference proteome</keyword>
<evidence type="ECO:0000313" key="2">
    <source>
        <dbReference type="Proteomes" id="UP000632377"/>
    </source>
</evidence>
<sequence>MGQKAVFFDVDGTLIDCANGMERVLDSTEQAITKIKKNGHLAVLATGRPKSFLDKEITKLKFDAYITSNGAYIEMNGKALYNRKIDISTLGQVISMCSSEGIDYIFEGQDLSYVSDFNSNNIKNLLQVFSINPNHLTDINDPNEISANKMVLIFNNDRQKKLSTSLLEDKFNFMNHPGLSSYDVYFKDCTKADGIKKFADNLNISIDNTIAFGDGINDIEMLQTVKYGIAMGNANEKLKKVAYFVTNDVFSHGIYNGLERLRII</sequence>
<dbReference type="PANTHER" id="PTHR10000:SF25">
    <property type="entry name" value="PHOSPHATASE YKRA-RELATED"/>
    <property type="match status" value="1"/>
</dbReference>
<dbReference type="SFLD" id="SFLDS00003">
    <property type="entry name" value="Haloacid_Dehalogenase"/>
    <property type="match status" value="1"/>
</dbReference>
<evidence type="ECO:0000313" key="1">
    <source>
        <dbReference type="EMBL" id="MBL4934848.1"/>
    </source>
</evidence>
<accession>A0ABS1T675</accession>
<dbReference type="NCBIfam" id="TIGR00099">
    <property type="entry name" value="Cof-subfamily"/>
    <property type="match status" value="1"/>
</dbReference>
<organism evidence="1 2">
    <name type="scientific">Clostridium rhizosphaerae</name>
    <dbReference type="NCBI Taxonomy" id="2803861"/>
    <lineage>
        <taxon>Bacteria</taxon>
        <taxon>Bacillati</taxon>
        <taxon>Bacillota</taxon>
        <taxon>Clostridia</taxon>
        <taxon>Eubacteriales</taxon>
        <taxon>Clostridiaceae</taxon>
        <taxon>Clostridium</taxon>
    </lineage>
</organism>
<comment type="caution">
    <text evidence="1">The sequence shown here is derived from an EMBL/GenBank/DDBJ whole genome shotgun (WGS) entry which is preliminary data.</text>
</comment>
<protein>
    <submittedName>
        <fullName evidence="1">Cof-type HAD-IIB family hydrolase</fullName>
    </submittedName>
</protein>
<dbReference type="SFLD" id="SFLDG01140">
    <property type="entry name" value="C2.B:_Phosphomannomutase_and_P"/>
    <property type="match status" value="1"/>
</dbReference>
<gene>
    <name evidence="1" type="ORF">JK636_03650</name>
</gene>
<dbReference type="SUPFAM" id="SSF56784">
    <property type="entry name" value="HAD-like"/>
    <property type="match status" value="1"/>
</dbReference>
<dbReference type="InterPro" id="IPR036412">
    <property type="entry name" value="HAD-like_sf"/>
</dbReference>
<dbReference type="EMBL" id="JAESWC010000002">
    <property type="protein sequence ID" value="MBL4934848.1"/>
    <property type="molecule type" value="Genomic_DNA"/>
</dbReference>
<dbReference type="Pfam" id="PF08282">
    <property type="entry name" value="Hydrolase_3"/>
    <property type="match status" value="1"/>
</dbReference>
<proteinExistence type="predicted"/>
<dbReference type="Gene3D" id="3.30.1240.10">
    <property type="match status" value="1"/>
</dbReference>
<keyword evidence="1" id="KW-0378">Hydrolase</keyword>
<reference evidence="1 2" key="1">
    <citation type="submission" date="2021-01" db="EMBL/GenBank/DDBJ databases">
        <title>Genome public.</title>
        <authorList>
            <person name="Liu C."/>
            <person name="Sun Q."/>
        </authorList>
    </citation>
    <scope>NUCLEOTIDE SEQUENCE [LARGE SCALE GENOMIC DNA]</scope>
    <source>
        <strain evidence="1 2">YIM B02515</strain>
    </source>
</reference>
<dbReference type="InterPro" id="IPR006379">
    <property type="entry name" value="HAD-SF_hydro_IIB"/>
</dbReference>
<dbReference type="RefSeq" id="WP_202747491.1">
    <property type="nucleotide sequence ID" value="NZ_JAESWC010000002.1"/>
</dbReference>
<dbReference type="Gene3D" id="3.40.50.1000">
    <property type="entry name" value="HAD superfamily/HAD-like"/>
    <property type="match status" value="1"/>
</dbReference>
<dbReference type="InterPro" id="IPR023214">
    <property type="entry name" value="HAD_sf"/>
</dbReference>